<organism evidence="8 9">
    <name type="scientific">Pseudoduganella aquatica</name>
    <dbReference type="NCBI Taxonomy" id="2660641"/>
    <lineage>
        <taxon>Bacteria</taxon>
        <taxon>Pseudomonadati</taxon>
        <taxon>Pseudomonadota</taxon>
        <taxon>Betaproteobacteria</taxon>
        <taxon>Burkholderiales</taxon>
        <taxon>Oxalobacteraceae</taxon>
        <taxon>Telluria group</taxon>
        <taxon>Pseudoduganella</taxon>
    </lineage>
</organism>
<dbReference type="PANTHER" id="PTHR48111">
    <property type="entry name" value="REGULATOR OF RPOS"/>
    <property type="match status" value="1"/>
</dbReference>
<dbReference type="RefSeq" id="WP_161072637.1">
    <property type="nucleotide sequence ID" value="NZ_CP086370.1"/>
</dbReference>
<dbReference type="InterPro" id="IPR011006">
    <property type="entry name" value="CheY-like_superfamily"/>
</dbReference>
<feature type="domain" description="Response regulatory" evidence="6">
    <location>
        <begin position="4"/>
        <end position="120"/>
    </location>
</feature>
<dbReference type="GO" id="GO:0032993">
    <property type="term" value="C:protein-DNA complex"/>
    <property type="evidence" value="ECO:0007669"/>
    <property type="project" value="TreeGrafter"/>
</dbReference>
<dbReference type="Pfam" id="PF00072">
    <property type="entry name" value="Response_reg"/>
    <property type="match status" value="1"/>
</dbReference>
<reference evidence="8 9" key="1">
    <citation type="submission" date="2019-12" db="EMBL/GenBank/DDBJ databases">
        <title>Novel species isolated from a subtropical stream in China.</title>
        <authorList>
            <person name="Lu H."/>
        </authorList>
    </citation>
    <scope>NUCLEOTIDE SEQUENCE [LARGE SCALE GENOMIC DNA]</scope>
    <source>
        <strain evidence="8 9">FT127W</strain>
    </source>
</reference>
<proteinExistence type="predicted"/>
<evidence type="ECO:0000256" key="5">
    <source>
        <dbReference type="PROSITE-ProRule" id="PRU01091"/>
    </source>
</evidence>
<feature type="DNA-binding region" description="OmpR/PhoB-type" evidence="5">
    <location>
        <begin position="140"/>
        <end position="238"/>
    </location>
</feature>
<dbReference type="InterPro" id="IPR039420">
    <property type="entry name" value="WalR-like"/>
</dbReference>
<dbReference type="InterPro" id="IPR036388">
    <property type="entry name" value="WH-like_DNA-bd_sf"/>
</dbReference>
<dbReference type="GO" id="GO:0000156">
    <property type="term" value="F:phosphorelay response regulator activity"/>
    <property type="evidence" value="ECO:0007669"/>
    <property type="project" value="TreeGrafter"/>
</dbReference>
<evidence type="ECO:0000256" key="2">
    <source>
        <dbReference type="ARBA" id="ARBA00023012"/>
    </source>
</evidence>
<dbReference type="Pfam" id="PF00486">
    <property type="entry name" value="Trans_reg_C"/>
    <property type="match status" value="1"/>
</dbReference>
<dbReference type="GO" id="GO:0000976">
    <property type="term" value="F:transcription cis-regulatory region binding"/>
    <property type="evidence" value="ECO:0007669"/>
    <property type="project" value="TreeGrafter"/>
</dbReference>
<keyword evidence="1" id="KW-0597">Phosphoprotein</keyword>
<evidence type="ECO:0000256" key="1">
    <source>
        <dbReference type="ARBA" id="ARBA00022553"/>
    </source>
</evidence>
<dbReference type="Proteomes" id="UP000450676">
    <property type="component" value="Unassembled WGS sequence"/>
</dbReference>
<evidence type="ECO:0000259" key="6">
    <source>
        <dbReference type="PROSITE" id="PS50110"/>
    </source>
</evidence>
<evidence type="ECO:0000313" key="8">
    <source>
        <dbReference type="EMBL" id="MYN08304.1"/>
    </source>
</evidence>
<keyword evidence="3 5" id="KW-0238">DNA-binding</keyword>
<feature type="domain" description="OmpR/PhoB-type" evidence="7">
    <location>
        <begin position="140"/>
        <end position="238"/>
    </location>
</feature>
<dbReference type="SMART" id="SM00862">
    <property type="entry name" value="Trans_reg_C"/>
    <property type="match status" value="1"/>
</dbReference>
<accession>A0A7X4KLK1</accession>
<gene>
    <name evidence="8" type="ORF">GTP77_13265</name>
</gene>
<dbReference type="Gene3D" id="3.40.50.2300">
    <property type="match status" value="1"/>
</dbReference>
<dbReference type="InterPro" id="IPR001867">
    <property type="entry name" value="OmpR/PhoB-type_DNA-bd"/>
</dbReference>
<evidence type="ECO:0000259" key="7">
    <source>
        <dbReference type="PROSITE" id="PS51755"/>
    </source>
</evidence>
<comment type="caution">
    <text evidence="8">The sequence shown here is derived from an EMBL/GenBank/DDBJ whole genome shotgun (WGS) entry which is preliminary data.</text>
</comment>
<sequence>MPSPILIIDCDPQVQQLLALNLRQAGHQPLCALDAESALLMMETAAPALLLLEWDLPGQSGLSLLRRLRAQPRTEDLPVIMLTARAAEADKIMALESGADDYITKPFSPRETLARMHAVLRRQAHAALHAGAPDGAMAGKDALQLATLRLDAAAQRVVAGGRQLSLGRVEFRLLHFLMRHPERVYSRAQLLDLVWGADACLDERTVDTHVGRLRSALQPSGYHDHIETVRGSGYRFTARVAAVA</sequence>
<dbReference type="PANTHER" id="PTHR48111:SF40">
    <property type="entry name" value="PHOSPHATE REGULON TRANSCRIPTIONAL REGULATORY PROTEIN PHOB"/>
    <property type="match status" value="1"/>
</dbReference>
<dbReference type="PROSITE" id="PS50110">
    <property type="entry name" value="RESPONSE_REGULATORY"/>
    <property type="match status" value="1"/>
</dbReference>
<dbReference type="SMART" id="SM00448">
    <property type="entry name" value="REC"/>
    <property type="match status" value="1"/>
</dbReference>
<comment type="caution">
    <text evidence="4">Lacks conserved residue(s) required for the propagation of feature annotation.</text>
</comment>
<dbReference type="EMBL" id="WWCU01000013">
    <property type="protein sequence ID" value="MYN08304.1"/>
    <property type="molecule type" value="Genomic_DNA"/>
</dbReference>
<evidence type="ECO:0000313" key="9">
    <source>
        <dbReference type="Proteomes" id="UP000450676"/>
    </source>
</evidence>
<dbReference type="SUPFAM" id="SSF52172">
    <property type="entry name" value="CheY-like"/>
    <property type="match status" value="1"/>
</dbReference>
<name>A0A7X4KLK1_9BURK</name>
<dbReference type="AlphaFoldDB" id="A0A7X4KLK1"/>
<keyword evidence="9" id="KW-1185">Reference proteome</keyword>
<dbReference type="Gene3D" id="1.10.10.10">
    <property type="entry name" value="Winged helix-like DNA-binding domain superfamily/Winged helix DNA-binding domain"/>
    <property type="match status" value="1"/>
</dbReference>
<dbReference type="SUPFAM" id="SSF46894">
    <property type="entry name" value="C-terminal effector domain of the bipartite response regulators"/>
    <property type="match status" value="1"/>
</dbReference>
<dbReference type="CDD" id="cd00383">
    <property type="entry name" value="trans_reg_C"/>
    <property type="match status" value="1"/>
</dbReference>
<protein>
    <submittedName>
        <fullName evidence="8">Response regulator</fullName>
    </submittedName>
</protein>
<dbReference type="InterPro" id="IPR016032">
    <property type="entry name" value="Sig_transdc_resp-reg_C-effctor"/>
</dbReference>
<evidence type="ECO:0000256" key="3">
    <source>
        <dbReference type="ARBA" id="ARBA00023125"/>
    </source>
</evidence>
<evidence type="ECO:0000256" key="4">
    <source>
        <dbReference type="PROSITE-ProRule" id="PRU00169"/>
    </source>
</evidence>
<dbReference type="PROSITE" id="PS51755">
    <property type="entry name" value="OMPR_PHOB"/>
    <property type="match status" value="1"/>
</dbReference>
<dbReference type="GO" id="GO:0006355">
    <property type="term" value="P:regulation of DNA-templated transcription"/>
    <property type="evidence" value="ECO:0007669"/>
    <property type="project" value="InterPro"/>
</dbReference>
<dbReference type="GO" id="GO:0005829">
    <property type="term" value="C:cytosol"/>
    <property type="evidence" value="ECO:0007669"/>
    <property type="project" value="TreeGrafter"/>
</dbReference>
<dbReference type="Gene3D" id="6.10.250.690">
    <property type="match status" value="1"/>
</dbReference>
<dbReference type="InterPro" id="IPR001789">
    <property type="entry name" value="Sig_transdc_resp-reg_receiver"/>
</dbReference>
<keyword evidence="2" id="KW-0902">Two-component regulatory system</keyword>